<dbReference type="InterPro" id="IPR050266">
    <property type="entry name" value="AB_hydrolase_sf"/>
</dbReference>
<dbReference type="PANTHER" id="PTHR43798:SF31">
    <property type="entry name" value="AB HYDROLASE SUPERFAMILY PROTEIN YCLE"/>
    <property type="match status" value="1"/>
</dbReference>
<proteinExistence type="predicted"/>
<dbReference type="EMBL" id="JBHUCP010000024">
    <property type="protein sequence ID" value="MFD1533237.1"/>
    <property type="molecule type" value="Genomic_DNA"/>
</dbReference>
<dbReference type="Pfam" id="PF12697">
    <property type="entry name" value="Abhydrolase_6"/>
    <property type="match status" value="1"/>
</dbReference>
<dbReference type="RefSeq" id="WP_343987093.1">
    <property type="nucleotide sequence ID" value="NZ_BAAAJG010000027.1"/>
</dbReference>
<sequence length="285" mass="30240">MNAPAVTGTRSVLQSALADLADVPATSRWVRSGNLRLHVLDYGGPGVPLVVLPGITSPAISMDFVARELTDLVRPIVVDIRGRGLSDAGPSYTLLDYADDTAAVIAGLGLDRPLLLGHSMGARIAAVTAAREVPLRGTVLVDPPMSGPDRGPYPTTLEAFLGQLAEARRGTDADEVARSWPRWPRREQELRARWLASCDPESIAATHRGFETEDFFTSWPSVPAPTVLVYGTASPVVTAEGAAEAGRRNPGARLVAVEDAGHMVFWDEPAAALARLREVLAGLLG</sequence>
<evidence type="ECO:0000256" key="1">
    <source>
        <dbReference type="ARBA" id="ARBA00022801"/>
    </source>
</evidence>
<dbReference type="InterPro" id="IPR000073">
    <property type="entry name" value="AB_hydrolase_1"/>
</dbReference>
<organism evidence="3 4">
    <name type="scientific">Pseudonocardia aurantiaca</name>
    <dbReference type="NCBI Taxonomy" id="75290"/>
    <lineage>
        <taxon>Bacteria</taxon>
        <taxon>Bacillati</taxon>
        <taxon>Actinomycetota</taxon>
        <taxon>Actinomycetes</taxon>
        <taxon>Pseudonocardiales</taxon>
        <taxon>Pseudonocardiaceae</taxon>
        <taxon>Pseudonocardia</taxon>
    </lineage>
</organism>
<comment type="caution">
    <text evidence="3">The sequence shown here is derived from an EMBL/GenBank/DDBJ whole genome shotgun (WGS) entry which is preliminary data.</text>
</comment>
<keyword evidence="4" id="KW-1185">Reference proteome</keyword>
<dbReference type="GO" id="GO:0016787">
    <property type="term" value="F:hydrolase activity"/>
    <property type="evidence" value="ECO:0007669"/>
    <property type="project" value="UniProtKB-KW"/>
</dbReference>
<reference evidence="4" key="1">
    <citation type="journal article" date="2019" name="Int. J. Syst. Evol. Microbiol.">
        <title>The Global Catalogue of Microorganisms (GCM) 10K type strain sequencing project: providing services to taxonomists for standard genome sequencing and annotation.</title>
        <authorList>
            <consortium name="The Broad Institute Genomics Platform"/>
            <consortium name="The Broad Institute Genome Sequencing Center for Infectious Disease"/>
            <person name="Wu L."/>
            <person name="Ma J."/>
        </authorList>
    </citation>
    <scope>NUCLEOTIDE SEQUENCE [LARGE SCALE GENOMIC DNA]</scope>
    <source>
        <strain evidence="4">JCM 12165</strain>
    </source>
</reference>
<dbReference type="Gene3D" id="3.40.50.1820">
    <property type="entry name" value="alpha/beta hydrolase"/>
    <property type="match status" value="1"/>
</dbReference>
<name>A0ABW4FRW2_9PSEU</name>
<feature type="domain" description="AB hydrolase-1" evidence="2">
    <location>
        <begin position="49"/>
        <end position="275"/>
    </location>
</feature>
<evidence type="ECO:0000313" key="3">
    <source>
        <dbReference type="EMBL" id="MFD1533237.1"/>
    </source>
</evidence>
<keyword evidence="1 3" id="KW-0378">Hydrolase</keyword>
<dbReference type="InterPro" id="IPR029058">
    <property type="entry name" value="AB_hydrolase_fold"/>
</dbReference>
<evidence type="ECO:0000259" key="2">
    <source>
        <dbReference type="Pfam" id="PF12697"/>
    </source>
</evidence>
<protein>
    <submittedName>
        <fullName evidence="3">Alpha/beta fold hydrolase</fullName>
    </submittedName>
</protein>
<gene>
    <name evidence="3" type="ORF">ACFSCY_27820</name>
</gene>
<dbReference type="PANTHER" id="PTHR43798">
    <property type="entry name" value="MONOACYLGLYCEROL LIPASE"/>
    <property type="match status" value="1"/>
</dbReference>
<evidence type="ECO:0000313" key="4">
    <source>
        <dbReference type="Proteomes" id="UP001597145"/>
    </source>
</evidence>
<accession>A0ABW4FRW2</accession>
<dbReference type="Proteomes" id="UP001597145">
    <property type="component" value="Unassembled WGS sequence"/>
</dbReference>
<dbReference type="SUPFAM" id="SSF53474">
    <property type="entry name" value="alpha/beta-Hydrolases"/>
    <property type="match status" value="1"/>
</dbReference>